<dbReference type="PROSITE" id="PS50033">
    <property type="entry name" value="UBX"/>
    <property type="match status" value="1"/>
</dbReference>
<name>A5DCM8_PICGU</name>
<dbReference type="CDD" id="cd01767">
    <property type="entry name" value="UBX"/>
    <property type="match status" value="1"/>
</dbReference>
<dbReference type="SMART" id="SM00166">
    <property type="entry name" value="UBX"/>
    <property type="match status" value="1"/>
</dbReference>
<dbReference type="STRING" id="294746.A5DCM8"/>
<feature type="region of interest" description="Disordered" evidence="1">
    <location>
        <begin position="401"/>
        <end position="486"/>
    </location>
</feature>
<dbReference type="GO" id="GO:0036503">
    <property type="term" value="P:ERAD pathway"/>
    <property type="evidence" value="ECO:0007669"/>
    <property type="project" value="TreeGrafter"/>
</dbReference>
<organism evidence="3 4">
    <name type="scientific">Meyerozyma guilliermondii (strain ATCC 6260 / CBS 566 / DSM 6381 / JCM 1539 / NBRC 10279 / NRRL Y-324)</name>
    <name type="common">Yeast</name>
    <name type="synonym">Candida guilliermondii</name>
    <dbReference type="NCBI Taxonomy" id="294746"/>
    <lineage>
        <taxon>Eukaryota</taxon>
        <taxon>Fungi</taxon>
        <taxon>Dikarya</taxon>
        <taxon>Ascomycota</taxon>
        <taxon>Saccharomycotina</taxon>
        <taxon>Pichiomycetes</taxon>
        <taxon>Debaryomycetaceae</taxon>
        <taxon>Meyerozyma</taxon>
    </lineage>
</organism>
<feature type="compositionally biased region" description="Polar residues" evidence="1">
    <location>
        <begin position="438"/>
        <end position="451"/>
    </location>
</feature>
<dbReference type="OrthoDB" id="2445133at2759"/>
<dbReference type="InterPro" id="IPR029071">
    <property type="entry name" value="Ubiquitin-like_domsf"/>
</dbReference>
<dbReference type="SUPFAM" id="SSF54236">
    <property type="entry name" value="Ubiquitin-like"/>
    <property type="match status" value="1"/>
</dbReference>
<dbReference type="AlphaFoldDB" id="A5DCM8"/>
<dbReference type="Pfam" id="PF23187">
    <property type="entry name" value="UBX7_N"/>
    <property type="match status" value="1"/>
</dbReference>
<feature type="compositionally biased region" description="Basic and acidic residues" evidence="1">
    <location>
        <begin position="477"/>
        <end position="486"/>
    </location>
</feature>
<sequence>MPHDSKLPPNISHIIQDLQRLSRPEWGDVSQPHTVLPAVPRTAQHATDRATVSSNMTKVIFGTSVNEAVQESVRREIPLVVALSKEDEDSRSFIDEYMVKNDRLESLASKFVALKLVDKTPEATQFASVFQKLIFPSLYIISKGNLREVITKDVNKDEYLNRLSKLCEVSDEHIKPRENATVQNMTNNPVSSSTTTLRPATKIFSTKSQAEETARIKALIEADKRERKSAKSSKSFCMNDHNPRASSASPVPTNMCALSIKLLDGTTVRHEFKAKQTLNDVRQWLDDESGYTILPDTSTFPAFAATSEHPTSYSFYTPTIPRITYSVTDEFVTLSDLKLCPRSALILKPSYINRHGSYANGDSGSVLRGTAAALKRLGNAVFSFFDYGVDEALDAVHDEDIVSTSGHGSDDESVDPHPTLHSLHRRDHRDGSDEDNEVNSNSERMSRSSTPKLGLAPSMSRIQTVQGAAQGTTSGFSHEDERPQDI</sequence>
<gene>
    <name evidence="3" type="ORF">PGUG_01033</name>
</gene>
<evidence type="ECO:0000313" key="4">
    <source>
        <dbReference type="Proteomes" id="UP000001997"/>
    </source>
</evidence>
<reference evidence="3 4" key="1">
    <citation type="journal article" date="2009" name="Nature">
        <title>Evolution of pathogenicity and sexual reproduction in eight Candida genomes.</title>
        <authorList>
            <person name="Butler G."/>
            <person name="Rasmussen M.D."/>
            <person name="Lin M.F."/>
            <person name="Santos M.A."/>
            <person name="Sakthikumar S."/>
            <person name="Munro C.A."/>
            <person name="Rheinbay E."/>
            <person name="Grabherr M."/>
            <person name="Forche A."/>
            <person name="Reedy J.L."/>
            <person name="Agrafioti I."/>
            <person name="Arnaud M.B."/>
            <person name="Bates S."/>
            <person name="Brown A.J."/>
            <person name="Brunke S."/>
            <person name="Costanzo M.C."/>
            <person name="Fitzpatrick D.A."/>
            <person name="de Groot P.W."/>
            <person name="Harris D."/>
            <person name="Hoyer L.L."/>
            <person name="Hube B."/>
            <person name="Klis F.M."/>
            <person name="Kodira C."/>
            <person name="Lennard N."/>
            <person name="Logue M.E."/>
            <person name="Martin R."/>
            <person name="Neiman A.M."/>
            <person name="Nikolaou E."/>
            <person name="Quail M.A."/>
            <person name="Quinn J."/>
            <person name="Santos M.C."/>
            <person name="Schmitzberger F.F."/>
            <person name="Sherlock G."/>
            <person name="Shah P."/>
            <person name="Silverstein K.A."/>
            <person name="Skrzypek M.S."/>
            <person name="Soll D."/>
            <person name="Staggs R."/>
            <person name="Stansfield I."/>
            <person name="Stumpf M.P."/>
            <person name="Sudbery P.E."/>
            <person name="Srikantha T."/>
            <person name="Zeng Q."/>
            <person name="Berman J."/>
            <person name="Berriman M."/>
            <person name="Heitman J."/>
            <person name="Gow N.A."/>
            <person name="Lorenz M.C."/>
            <person name="Birren B.W."/>
            <person name="Kellis M."/>
            <person name="Cuomo C.A."/>
        </authorList>
    </citation>
    <scope>NUCLEOTIDE SEQUENCE [LARGE SCALE GENOMIC DNA]</scope>
    <source>
        <strain evidence="4">ATCC 6260 / CBS 566 / DSM 6381 / JCM 1539 / NBRC 10279 / NRRL Y-324</strain>
    </source>
</reference>
<dbReference type="HOGENOM" id="CLU_561517_0_0_1"/>
<protein>
    <recommendedName>
        <fullName evidence="2">UBX domain-containing protein</fullName>
    </recommendedName>
</protein>
<evidence type="ECO:0000259" key="2">
    <source>
        <dbReference type="PROSITE" id="PS50033"/>
    </source>
</evidence>
<accession>A5DCM8</accession>
<dbReference type="RefSeq" id="XP_001487656.2">
    <property type="nucleotide sequence ID" value="XM_001487606.1"/>
</dbReference>
<proteinExistence type="predicted"/>
<dbReference type="InParanoid" id="A5DCM8"/>
<dbReference type="EMBL" id="CH408155">
    <property type="protein sequence ID" value="EDK36935.2"/>
    <property type="molecule type" value="Genomic_DNA"/>
</dbReference>
<keyword evidence="4" id="KW-1185">Reference proteome</keyword>
<dbReference type="PANTHER" id="PTHR46424">
    <property type="entry name" value="UBX DOMAIN-CONTAINING PROTEIN 4"/>
    <property type="match status" value="1"/>
</dbReference>
<evidence type="ECO:0000313" key="3">
    <source>
        <dbReference type="EMBL" id="EDK36935.2"/>
    </source>
</evidence>
<feature type="domain" description="UBX" evidence="2">
    <location>
        <begin position="251"/>
        <end position="347"/>
    </location>
</feature>
<dbReference type="KEGG" id="pgu:PGUG_01033"/>
<dbReference type="Gene3D" id="3.10.20.90">
    <property type="entry name" value="Phosphatidylinositol 3-kinase Catalytic Subunit, Chain A, domain 1"/>
    <property type="match status" value="1"/>
</dbReference>
<dbReference type="VEuPathDB" id="FungiDB:PGUG_01033"/>
<dbReference type="eggNOG" id="KOG2689">
    <property type="taxonomic scope" value="Eukaryota"/>
</dbReference>
<feature type="region of interest" description="Disordered" evidence="1">
    <location>
        <begin position="222"/>
        <end position="250"/>
    </location>
</feature>
<dbReference type="GeneID" id="5129779"/>
<evidence type="ECO:0000256" key="1">
    <source>
        <dbReference type="SAM" id="MobiDB-lite"/>
    </source>
</evidence>
<dbReference type="Pfam" id="PF00789">
    <property type="entry name" value="UBX"/>
    <property type="match status" value="1"/>
</dbReference>
<dbReference type="InterPro" id="IPR001012">
    <property type="entry name" value="UBX_dom"/>
</dbReference>
<dbReference type="OMA" id="NDVRTWV"/>
<dbReference type="Proteomes" id="UP000001997">
    <property type="component" value="Unassembled WGS sequence"/>
</dbReference>
<feature type="compositionally biased region" description="Polar residues" evidence="1">
    <location>
        <begin position="460"/>
        <end position="476"/>
    </location>
</feature>
<dbReference type="GO" id="GO:0005783">
    <property type="term" value="C:endoplasmic reticulum"/>
    <property type="evidence" value="ECO:0007669"/>
    <property type="project" value="TreeGrafter"/>
</dbReference>
<dbReference type="PANTHER" id="PTHR46424:SF1">
    <property type="entry name" value="UBX DOMAIN-CONTAINING PROTEIN 4"/>
    <property type="match status" value="1"/>
</dbReference>
<dbReference type="FunCoup" id="A5DCM8">
    <property type="interactions" value="106"/>
</dbReference>